<proteinExistence type="predicted"/>
<protein>
    <recommendedName>
        <fullName evidence="3">Methyltransferase-domain-containing protein</fullName>
    </recommendedName>
</protein>
<keyword evidence="2" id="KW-1185">Reference proteome</keyword>
<dbReference type="PANTHER" id="PTHR14614">
    <property type="entry name" value="HEPATOCELLULAR CARCINOMA-ASSOCIATED ANTIGEN"/>
    <property type="match status" value="1"/>
</dbReference>
<dbReference type="Pfam" id="PF10294">
    <property type="entry name" value="Methyltransf_16"/>
    <property type="match status" value="1"/>
</dbReference>
<evidence type="ECO:0008006" key="3">
    <source>
        <dbReference type="Google" id="ProtNLM"/>
    </source>
</evidence>
<dbReference type="OrthoDB" id="194386at2759"/>
<dbReference type="Gene3D" id="3.40.50.150">
    <property type="entry name" value="Vaccinia Virus protein VP39"/>
    <property type="match status" value="1"/>
</dbReference>
<comment type="caution">
    <text evidence="1">The sequence shown here is derived from an EMBL/GenBank/DDBJ whole genome shotgun (WGS) entry which is preliminary data.</text>
</comment>
<dbReference type="InterPro" id="IPR019410">
    <property type="entry name" value="Methyltransf_16"/>
</dbReference>
<evidence type="ECO:0000313" key="2">
    <source>
        <dbReference type="Proteomes" id="UP000559027"/>
    </source>
</evidence>
<organism evidence="1 2">
    <name type="scientific">Leucocoprinus leucothites</name>
    <dbReference type="NCBI Taxonomy" id="201217"/>
    <lineage>
        <taxon>Eukaryota</taxon>
        <taxon>Fungi</taxon>
        <taxon>Dikarya</taxon>
        <taxon>Basidiomycota</taxon>
        <taxon>Agaricomycotina</taxon>
        <taxon>Agaricomycetes</taxon>
        <taxon>Agaricomycetidae</taxon>
        <taxon>Agaricales</taxon>
        <taxon>Agaricineae</taxon>
        <taxon>Agaricaceae</taxon>
        <taxon>Leucocoprinus</taxon>
    </lineage>
</organism>
<dbReference type="AlphaFoldDB" id="A0A8H5G4V4"/>
<dbReference type="PANTHER" id="PTHR14614:SF162">
    <property type="entry name" value="EXPRESSED PROTEIN"/>
    <property type="match status" value="1"/>
</dbReference>
<accession>A0A8H5G4V4</accession>
<gene>
    <name evidence="1" type="ORF">D9756_001644</name>
</gene>
<dbReference type="GO" id="GO:0005634">
    <property type="term" value="C:nucleus"/>
    <property type="evidence" value="ECO:0007669"/>
    <property type="project" value="TreeGrafter"/>
</dbReference>
<dbReference type="InterPro" id="IPR029063">
    <property type="entry name" value="SAM-dependent_MTases_sf"/>
</dbReference>
<reference evidence="1 2" key="1">
    <citation type="journal article" date="2020" name="ISME J.">
        <title>Uncovering the hidden diversity of litter-decomposition mechanisms in mushroom-forming fungi.</title>
        <authorList>
            <person name="Floudas D."/>
            <person name="Bentzer J."/>
            <person name="Ahren D."/>
            <person name="Johansson T."/>
            <person name="Persson P."/>
            <person name="Tunlid A."/>
        </authorList>
    </citation>
    <scope>NUCLEOTIDE SEQUENCE [LARGE SCALE GENOMIC DNA]</scope>
    <source>
        <strain evidence="1 2">CBS 146.42</strain>
    </source>
</reference>
<dbReference type="EMBL" id="JAACJO010000005">
    <property type="protein sequence ID" value="KAF5358276.1"/>
    <property type="molecule type" value="Genomic_DNA"/>
</dbReference>
<name>A0A8H5G4V4_9AGAR</name>
<dbReference type="GO" id="GO:0008757">
    <property type="term" value="F:S-adenosylmethionine-dependent methyltransferase activity"/>
    <property type="evidence" value="ECO:0007669"/>
    <property type="project" value="UniProtKB-ARBA"/>
</dbReference>
<sequence length="278" mass="30679">MSASCPPAHATKHLPILPYAFANSIFHLNQLQDGVSNGTALWLGGQCLAAYLAESHAKYSSQQRPPRAIELGSGIGLTALSLSALGWDVVATDIPHVITSVLNNNIRNNQQGLPPGSGRIELRELDWFVEPEEWLWDHPDIIASRALTLSPWPKSVDCSTILGPPYDLICTADTIYDTALVTPLLRSLHGLSALSAMASPNARAPLILLCLERRDPTLVDRFIQEAAATWQFSLGRVPHKKLAKAVQKHNPHWTKEDWEDVELWKLRLITSPRSVDKS</sequence>
<evidence type="ECO:0000313" key="1">
    <source>
        <dbReference type="EMBL" id="KAF5358276.1"/>
    </source>
</evidence>
<dbReference type="SUPFAM" id="SSF53335">
    <property type="entry name" value="S-adenosyl-L-methionine-dependent methyltransferases"/>
    <property type="match status" value="1"/>
</dbReference>
<dbReference type="Proteomes" id="UP000559027">
    <property type="component" value="Unassembled WGS sequence"/>
</dbReference>
<dbReference type="GO" id="GO:0005737">
    <property type="term" value="C:cytoplasm"/>
    <property type="evidence" value="ECO:0007669"/>
    <property type="project" value="TreeGrafter"/>
</dbReference>